<evidence type="ECO:0000313" key="2">
    <source>
        <dbReference type="EMBL" id="GFO04301.1"/>
    </source>
</evidence>
<name>A0AAV3ZZ95_9GAST</name>
<keyword evidence="3" id="KW-1185">Reference proteome</keyword>
<dbReference type="AlphaFoldDB" id="A0AAV3ZZ95"/>
<evidence type="ECO:0000256" key="1">
    <source>
        <dbReference type="SAM" id="MobiDB-lite"/>
    </source>
</evidence>
<organism evidence="2 3">
    <name type="scientific">Plakobranchus ocellatus</name>
    <dbReference type="NCBI Taxonomy" id="259542"/>
    <lineage>
        <taxon>Eukaryota</taxon>
        <taxon>Metazoa</taxon>
        <taxon>Spiralia</taxon>
        <taxon>Lophotrochozoa</taxon>
        <taxon>Mollusca</taxon>
        <taxon>Gastropoda</taxon>
        <taxon>Heterobranchia</taxon>
        <taxon>Euthyneura</taxon>
        <taxon>Panpulmonata</taxon>
        <taxon>Sacoglossa</taxon>
        <taxon>Placobranchoidea</taxon>
        <taxon>Plakobranchidae</taxon>
        <taxon>Plakobranchus</taxon>
    </lineage>
</organism>
<protein>
    <submittedName>
        <fullName evidence="2">Uncharacterized protein</fullName>
    </submittedName>
</protein>
<feature type="region of interest" description="Disordered" evidence="1">
    <location>
        <begin position="36"/>
        <end position="66"/>
    </location>
</feature>
<dbReference type="Proteomes" id="UP000735302">
    <property type="component" value="Unassembled WGS sequence"/>
</dbReference>
<gene>
    <name evidence="2" type="ORF">PoB_003080600</name>
</gene>
<sequence>MFGWRAFQFGGIQASEFTLYPPAIILARGLPVQQSPITEAHNAPGRADQADLSEEEPADCPSEGDH</sequence>
<proteinExistence type="predicted"/>
<evidence type="ECO:0000313" key="3">
    <source>
        <dbReference type="Proteomes" id="UP000735302"/>
    </source>
</evidence>
<comment type="caution">
    <text evidence="2">The sequence shown here is derived from an EMBL/GenBank/DDBJ whole genome shotgun (WGS) entry which is preliminary data.</text>
</comment>
<reference evidence="2 3" key="1">
    <citation type="journal article" date="2021" name="Elife">
        <title>Chloroplast acquisition without the gene transfer in kleptoplastic sea slugs, Plakobranchus ocellatus.</title>
        <authorList>
            <person name="Maeda T."/>
            <person name="Takahashi S."/>
            <person name="Yoshida T."/>
            <person name="Shimamura S."/>
            <person name="Takaki Y."/>
            <person name="Nagai Y."/>
            <person name="Toyoda A."/>
            <person name="Suzuki Y."/>
            <person name="Arimoto A."/>
            <person name="Ishii H."/>
            <person name="Satoh N."/>
            <person name="Nishiyama T."/>
            <person name="Hasebe M."/>
            <person name="Maruyama T."/>
            <person name="Minagawa J."/>
            <person name="Obokata J."/>
            <person name="Shigenobu S."/>
        </authorList>
    </citation>
    <scope>NUCLEOTIDE SEQUENCE [LARGE SCALE GENOMIC DNA]</scope>
</reference>
<accession>A0AAV3ZZ95</accession>
<dbReference type="EMBL" id="BLXT01003738">
    <property type="protein sequence ID" value="GFO04301.1"/>
    <property type="molecule type" value="Genomic_DNA"/>
</dbReference>